<evidence type="ECO:0000259" key="1">
    <source>
        <dbReference type="Pfam" id="PF13847"/>
    </source>
</evidence>
<dbReference type="InterPro" id="IPR025714">
    <property type="entry name" value="Methyltranfer_dom"/>
</dbReference>
<name>A0A812W795_SYMPI</name>
<dbReference type="GO" id="GO:0008168">
    <property type="term" value="F:methyltransferase activity"/>
    <property type="evidence" value="ECO:0007669"/>
    <property type="project" value="TreeGrafter"/>
</dbReference>
<dbReference type="Gene3D" id="3.40.50.150">
    <property type="entry name" value="Vaccinia Virus protein VP39"/>
    <property type="match status" value="1"/>
</dbReference>
<dbReference type="EMBL" id="CAJNIZ010043960">
    <property type="protein sequence ID" value="CAE7673976.1"/>
    <property type="molecule type" value="Genomic_DNA"/>
</dbReference>
<dbReference type="Proteomes" id="UP000649617">
    <property type="component" value="Unassembled WGS sequence"/>
</dbReference>
<dbReference type="SUPFAM" id="SSF53335">
    <property type="entry name" value="S-adenosyl-L-methionine-dependent methyltransferases"/>
    <property type="match status" value="1"/>
</dbReference>
<dbReference type="Pfam" id="PF13847">
    <property type="entry name" value="Methyltransf_31"/>
    <property type="match status" value="1"/>
</dbReference>
<dbReference type="PANTHER" id="PTHR43464">
    <property type="entry name" value="METHYLTRANSFERASE"/>
    <property type="match status" value="1"/>
</dbReference>
<sequence length="281" mass="31245">MDLSSPPVHDHELNRQSWNEATKQHRTHQPELISDYVDKGRNKLFAEDLELLGELQGKQVLHLQCNDGQDTVSMARWLRPRQVHGVDISDSAIDFAEELRDKMLAKACFDPGTDVCFTRCDVLEYLNDPANRSSVDVVYSSYGTVNWLCDLTAWAEGIASVLRPGGRFVIIDFHAVAMALDLKTMTLKDNCLGGARYPSTDGVSDYVGQDPAFQNSSPAVEYAWGVGDIVSSLLATKKLQVQSLTEYPYVNGWAMYADMYQLPAGSPLLPMMYSIVASKQV</sequence>
<protein>
    <submittedName>
        <fullName evidence="2">KEA5 protein</fullName>
    </submittedName>
</protein>
<evidence type="ECO:0000313" key="3">
    <source>
        <dbReference type="Proteomes" id="UP000649617"/>
    </source>
</evidence>
<reference evidence="2" key="1">
    <citation type="submission" date="2021-02" db="EMBL/GenBank/DDBJ databases">
        <authorList>
            <person name="Dougan E. K."/>
            <person name="Rhodes N."/>
            <person name="Thang M."/>
            <person name="Chan C."/>
        </authorList>
    </citation>
    <scope>NUCLEOTIDE SEQUENCE</scope>
</reference>
<keyword evidence="3" id="KW-1185">Reference proteome</keyword>
<proteinExistence type="predicted"/>
<dbReference type="PANTHER" id="PTHR43464:SF82">
    <property type="entry name" value="METHYLTRANSFERASE DOMAIN-CONTAINING PROTEIN"/>
    <property type="match status" value="1"/>
</dbReference>
<comment type="caution">
    <text evidence="2">The sequence shown here is derived from an EMBL/GenBank/DDBJ whole genome shotgun (WGS) entry which is preliminary data.</text>
</comment>
<evidence type="ECO:0000313" key="2">
    <source>
        <dbReference type="EMBL" id="CAE7673976.1"/>
    </source>
</evidence>
<dbReference type="CDD" id="cd02440">
    <property type="entry name" value="AdoMet_MTases"/>
    <property type="match status" value="1"/>
</dbReference>
<accession>A0A812W795</accession>
<feature type="domain" description="Methyltransferase" evidence="1">
    <location>
        <begin position="57"/>
        <end position="177"/>
    </location>
</feature>
<gene>
    <name evidence="2" type="primary">KEA5</name>
    <name evidence="2" type="ORF">SPIL2461_LOCUS18646</name>
</gene>
<organism evidence="2 3">
    <name type="scientific">Symbiodinium pilosum</name>
    <name type="common">Dinoflagellate</name>
    <dbReference type="NCBI Taxonomy" id="2952"/>
    <lineage>
        <taxon>Eukaryota</taxon>
        <taxon>Sar</taxon>
        <taxon>Alveolata</taxon>
        <taxon>Dinophyceae</taxon>
        <taxon>Suessiales</taxon>
        <taxon>Symbiodiniaceae</taxon>
        <taxon>Symbiodinium</taxon>
    </lineage>
</organism>
<dbReference type="InterPro" id="IPR029063">
    <property type="entry name" value="SAM-dependent_MTases_sf"/>
</dbReference>
<dbReference type="AlphaFoldDB" id="A0A812W795"/>
<dbReference type="OrthoDB" id="540004at2759"/>